<dbReference type="EMBL" id="GBRH01190848">
    <property type="protein sequence ID" value="JAE07048.1"/>
    <property type="molecule type" value="Transcribed_RNA"/>
</dbReference>
<sequence>MDGPCCCLEGIFRYDDFWDPWRGYVQERCSIRPNEDHEHG</sequence>
<reference evidence="1" key="2">
    <citation type="journal article" date="2015" name="Data Brief">
        <title>Shoot transcriptome of the giant reed, Arundo donax.</title>
        <authorList>
            <person name="Barrero R.A."/>
            <person name="Guerrero F.D."/>
            <person name="Moolhuijzen P."/>
            <person name="Goolsby J.A."/>
            <person name="Tidwell J."/>
            <person name="Bellgard S.E."/>
            <person name="Bellgard M.I."/>
        </authorList>
    </citation>
    <scope>NUCLEOTIDE SEQUENCE</scope>
    <source>
        <tissue evidence="1">Shoot tissue taken approximately 20 cm above the soil surface</tissue>
    </source>
</reference>
<organism evidence="1">
    <name type="scientific">Arundo donax</name>
    <name type="common">Giant reed</name>
    <name type="synonym">Donax arundinaceus</name>
    <dbReference type="NCBI Taxonomy" id="35708"/>
    <lineage>
        <taxon>Eukaryota</taxon>
        <taxon>Viridiplantae</taxon>
        <taxon>Streptophyta</taxon>
        <taxon>Embryophyta</taxon>
        <taxon>Tracheophyta</taxon>
        <taxon>Spermatophyta</taxon>
        <taxon>Magnoliopsida</taxon>
        <taxon>Liliopsida</taxon>
        <taxon>Poales</taxon>
        <taxon>Poaceae</taxon>
        <taxon>PACMAD clade</taxon>
        <taxon>Arundinoideae</taxon>
        <taxon>Arundineae</taxon>
        <taxon>Arundo</taxon>
    </lineage>
</organism>
<name>A0A0A9FFL9_ARUDO</name>
<proteinExistence type="predicted"/>
<evidence type="ECO:0000313" key="1">
    <source>
        <dbReference type="EMBL" id="JAE07048.1"/>
    </source>
</evidence>
<dbReference type="AlphaFoldDB" id="A0A0A9FFL9"/>
<reference evidence="1" key="1">
    <citation type="submission" date="2014-09" db="EMBL/GenBank/DDBJ databases">
        <authorList>
            <person name="Magalhaes I.L.F."/>
            <person name="Oliveira U."/>
            <person name="Santos F.R."/>
            <person name="Vidigal T.H.D.A."/>
            <person name="Brescovit A.D."/>
            <person name="Santos A.J."/>
        </authorList>
    </citation>
    <scope>NUCLEOTIDE SEQUENCE</scope>
    <source>
        <tissue evidence="1">Shoot tissue taken approximately 20 cm above the soil surface</tissue>
    </source>
</reference>
<accession>A0A0A9FFL9</accession>
<protein>
    <submittedName>
        <fullName evidence="1">Uncharacterized protein</fullName>
    </submittedName>
</protein>